<dbReference type="Proteomes" id="UP000222542">
    <property type="component" value="Unassembled WGS sequence"/>
</dbReference>
<organism evidence="1 2">
    <name type="scientific">Capsicum annuum</name>
    <name type="common">Capsicum pepper</name>
    <dbReference type="NCBI Taxonomy" id="4072"/>
    <lineage>
        <taxon>Eukaryota</taxon>
        <taxon>Viridiplantae</taxon>
        <taxon>Streptophyta</taxon>
        <taxon>Embryophyta</taxon>
        <taxon>Tracheophyta</taxon>
        <taxon>Spermatophyta</taxon>
        <taxon>Magnoliopsida</taxon>
        <taxon>eudicotyledons</taxon>
        <taxon>Gunneridae</taxon>
        <taxon>Pentapetalae</taxon>
        <taxon>asterids</taxon>
        <taxon>lamiids</taxon>
        <taxon>Solanales</taxon>
        <taxon>Solanaceae</taxon>
        <taxon>Solanoideae</taxon>
        <taxon>Capsiceae</taxon>
        <taxon>Capsicum</taxon>
    </lineage>
</organism>
<sequence>MKILLFAFADPLGGRNFTELPPASFTPCLPHHSSGHQLGQQVLDSHVLWLKSPIFSISEECSSFVLPGWSNESTRGSHDGLSDGWLVPALVERANPCRDRWSFDSESFGFRRERLTSRSSASSSFDLQTCGICTKLLNKLAVAILVCRHVFHAESLENMTSEINRYDPACLVCTFGEKQALKIYENAKAKMELKARKRL</sequence>
<comment type="caution">
    <text evidence="1">The sequence shown here is derived from an EMBL/GenBank/DDBJ whole genome shotgun (WGS) entry which is preliminary data.</text>
</comment>
<dbReference type="STRING" id="4072.A0A2G2YK46"/>
<reference evidence="1 2" key="2">
    <citation type="journal article" date="2017" name="Genome Biol.">
        <title>New reference genome sequences of hot pepper reveal the massive evolution of plant disease-resistance genes by retroduplication.</title>
        <authorList>
            <person name="Kim S."/>
            <person name="Park J."/>
            <person name="Yeom S.I."/>
            <person name="Kim Y.M."/>
            <person name="Seo E."/>
            <person name="Kim K.T."/>
            <person name="Kim M.S."/>
            <person name="Lee J.M."/>
            <person name="Cheong K."/>
            <person name="Shin H.S."/>
            <person name="Kim S.B."/>
            <person name="Han K."/>
            <person name="Lee J."/>
            <person name="Park M."/>
            <person name="Lee H.A."/>
            <person name="Lee H.Y."/>
            <person name="Lee Y."/>
            <person name="Oh S."/>
            <person name="Lee J.H."/>
            <person name="Choi E."/>
            <person name="Choi E."/>
            <person name="Lee S.E."/>
            <person name="Jeon J."/>
            <person name="Kim H."/>
            <person name="Choi G."/>
            <person name="Song H."/>
            <person name="Lee J."/>
            <person name="Lee S.C."/>
            <person name="Kwon J.K."/>
            <person name="Lee H.Y."/>
            <person name="Koo N."/>
            <person name="Hong Y."/>
            <person name="Kim R.W."/>
            <person name="Kang W.H."/>
            <person name="Huh J.H."/>
            <person name="Kang B.C."/>
            <person name="Yang T.J."/>
            <person name="Lee Y.H."/>
            <person name="Bennetzen J.L."/>
            <person name="Choi D."/>
        </authorList>
    </citation>
    <scope>NUCLEOTIDE SEQUENCE [LARGE SCALE GENOMIC DNA]</scope>
    <source>
        <strain evidence="2">cv. CM334</strain>
    </source>
</reference>
<dbReference type="InterPro" id="IPR013083">
    <property type="entry name" value="Znf_RING/FYVE/PHD"/>
</dbReference>
<dbReference type="EMBL" id="AYRZ02000010">
    <property type="protein sequence ID" value="PHT70113.1"/>
    <property type="molecule type" value="Genomic_DNA"/>
</dbReference>
<evidence type="ECO:0000313" key="2">
    <source>
        <dbReference type="Proteomes" id="UP000222542"/>
    </source>
</evidence>
<evidence type="ECO:0000313" key="1">
    <source>
        <dbReference type="EMBL" id="PHT70113.1"/>
    </source>
</evidence>
<dbReference type="SUPFAM" id="SSF57850">
    <property type="entry name" value="RING/U-box"/>
    <property type="match status" value="1"/>
</dbReference>
<dbReference type="PANTHER" id="PTHR31150">
    <property type="entry name" value="EXPRESSED PROTEIN"/>
    <property type="match status" value="1"/>
</dbReference>
<name>A0A2G2YK46_CAPAN</name>
<protein>
    <recommendedName>
        <fullName evidence="3">RING-type domain-containing protein</fullName>
    </recommendedName>
</protein>
<reference evidence="1 2" key="1">
    <citation type="journal article" date="2014" name="Nat. Genet.">
        <title>Genome sequence of the hot pepper provides insights into the evolution of pungency in Capsicum species.</title>
        <authorList>
            <person name="Kim S."/>
            <person name="Park M."/>
            <person name="Yeom S.I."/>
            <person name="Kim Y.M."/>
            <person name="Lee J.M."/>
            <person name="Lee H.A."/>
            <person name="Seo E."/>
            <person name="Choi J."/>
            <person name="Cheong K."/>
            <person name="Kim K.T."/>
            <person name="Jung K."/>
            <person name="Lee G.W."/>
            <person name="Oh S.K."/>
            <person name="Bae C."/>
            <person name="Kim S.B."/>
            <person name="Lee H.Y."/>
            <person name="Kim S.Y."/>
            <person name="Kim M.S."/>
            <person name="Kang B.C."/>
            <person name="Jo Y.D."/>
            <person name="Yang H.B."/>
            <person name="Jeong H.J."/>
            <person name="Kang W.H."/>
            <person name="Kwon J.K."/>
            <person name="Shin C."/>
            <person name="Lim J.Y."/>
            <person name="Park J.H."/>
            <person name="Huh J.H."/>
            <person name="Kim J.S."/>
            <person name="Kim B.D."/>
            <person name="Cohen O."/>
            <person name="Paran I."/>
            <person name="Suh M.C."/>
            <person name="Lee S.B."/>
            <person name="Kim Y.K."/>
            <person name="Shin Y."/>
            <person name="Noh S.J."/>
            <person name="Park J."/>
            <person name="Seo Y.S."/>
            <person name="Kwon S.Y."/>
            <person name="Kim H.A."/>
            <person name="Park J.M."/>
            <person name="Kim H.J."/>
            <person name="Choi S.B."/>
            <person name="Bosland P.W."/>
            <person name="Reeves G."/>
            <person name="Jo S.H."/>
            <person name="Lee B.W."/>
            <person name="Cho H.T."/>
            <person name="Choi H.S."/>
            <person name="Lee M.S."/>
            <person name="Yu Y."/>
            <person name="Do Choi Y."/>
            <person name="Park B.S."/>
            <person name="van Deynze A."/>
            <person name="Ashrafi H."/>
            <person name="Hill T."/>
            <person name="Kim W.T."/>
            <person name="Pai H.S."/>
            <person name="Ahn H.K."/>
            <person name="Yeam I."/>
            <person name="Giovannoni J.J."/>
            <person name="Rose J.K."/>
            <person name="Sorensen I."/>
            <person name="Lee S.J."/>
            <person name="Kim R.W."/>
            <person name="Choi I.Y."/>
            <person name="Choi B.S."/>
            <person name="Lim J.S."/>
            <person name="Lee Y.H."/>
            <person name="Choi D."/>
        </authorList>
    </citation>
    <scope>NUCLEOTIDE SEQUENCE [LARGE SCALE GENOMIC DNA]</scope>
    <source>
        <strain evidence="2">cv. CM334</strain>
    </source>
</reference>
<proteinExistence type="predicted"/>
<dbReference type="AlphaFoldDB" id="A0A2G2YK46"/>
<dbReference type="Gene3D" id="3.30.40.10">
    <property type="entry name" value="Zinc/RING finger domain, C3HC4 (zinc finger)"/>
    <property type="match status" value="1"/>
</dbReference>
<dbReference type="PANTHER" id="PTHR31150:SF27">
    <property type="entry name" value="RING-TYPE DOMAIN-CONTAINING PROTEIN"/>
    <property type="match status" value="1"/>
</dbReference>
<dbReference type="Gramene" id="PHT70113">
    <property type="protein sequence ID" value="PHT70113"/>
    <property type="gene ID" value="T459_25217"/>
</dbReference>
<dbReference type="Pfam" id="PF23413">
    <property type="entry name" value="zf_RING_Vps8_fungal"/>
    <property type="match status" value="1"/>
</dbReference>
<keyword evidence="2" id="KW-1185">Reference proteome</keyword>
<accession>A0A2G2YK46</accession>
<evidence type="ECO:0008006" key="3">
    <source>
        <dbReference type="Google" id="ProtNLM"/>
    </source>
</evidence>
<gene>
    <name evidence="1" type="ORF">T459_25217</name>
</gene>